<accession>A0A075AJE4</accession>
<protein>
    <submittedName>
        <fullName evidence="1">Uncharacterized protein</fullName>
    </submittedName>
</protein>
<dbReference type="KEGG" id="ovi:T265_00925"/>
<proteinExistence type="predicted"/>
<dbReference type="EMBL" id="KL596627">
    <property type="protein sequence ID" value="KER33239.1"/>
    <property type="molecule type" value="Genomic_DNA"/>
</dbReference>
<dbReference type="CTD" id="20315113"/>
<reference evidence="1 2" key="1">
    <citation type="submission" date="2013-11" db="EMBL/GenBank/DDBJ databases">
        <title>Opisthorchis viverrini - life in the bile duct.</title>
        <authorList>
            <person name="Young N.D."/>
            <person name="Nagarajan N."/>
            <person name="Lin S.J."/>
            <person name="Korhonen P.K."/>
            <person name="Jex A.R."/>
            <person name="Hall R.S."/>
            <person name="Safavi-Hemami H."/>
            <person name="Kaewkong W."/>
            <person name="Bertrand D."/>
            <person name="Gao S."/>
            <person name="Seet Q."/>
            <person name="Wongkham S."/>
            <person name="Teh B.T."/>
            <person name="Wongkham C."/>
            <person name="Intapan P.M."/>
            <person name="Maleewong W."/>
            <person name="Yang X."/>
            <person name="Hu M."/>
            <person name="Wang Z."/>
            <person name="Hofmann A."/>
            <person name="Sternberg P.W."/>
            <person name="Tan P."/>
            <person name="Wang J."/>
            <person name="Gasser R.B."/>
        </authorList>
    </citation>
    <scope>NUCLEOTIDE SEQUENCE [LARGE SCALE GENOMIC DNA]</scope>
</reference>
<gene>
    <name evidence="1" type="ORF">T265_00925</name>
</gene>
<dbReference type="Proteomes" id="UP000054324">
    <property type="component" value="Unassembled WGS sequence"/>
</dbReference>
<evidence type="ECO:0000313" key="1">
    <source>
        <dbReference type="EMBL" id="KER33239.1"/>
    </source>
</evidence>
<sequence length="515" mass="56759">MVAGLKSVDYETRLAMLDLFPLGYRRLRGDLILTCALFEQSLVNKFFTIDPDGDPAGTCKQLARAEKIPAGSANPGVLQIESQVRDGNNQNNIPIYLTWPSAITCIPIWIQDLYTRRCSGAQNPLHQHAVIASSQEDCGLVRFRLSVAYIDGKTSHTGNLVRQDTLILLLTLKIKSSFLSDSAPLNFGRPAQCFSVYTTCNESYPTGFYVAYVCLRSELSLCAYFIYIWWMDQDSLLGRSTRVITPGQKSDVNGSSTSPVNTYKDFHESPSNGAFIECSLETKAAAAGLLALVTVCRLNSHFVQTITCSSLNELFERSNDHIFGSKITDGSNAIRVCHDLINIAFMICRGTDLCFAIPTDEYYKAFLAIADSLADFGANEILARQAIQTNSTKIMSRKGPIQWPLQAGEQTVGPLPGSFPAASRIFGGRLVCRTALQGLHLWWLSLPSEGLFWLHSGPPSLSSEKALQRRQATPAGLQSSSLCNLLEVLQEGPNMQILKELYPQDLHPYPGHLTK</sequence>
<keyword evidence="2" id="KW-1185">Reference proteome</keyword>
<organism evidence="1 2">
    <name type="scientific">Opisthorchis viverrini</name>
    <name type="common">Southeast Asian liver fluke</name>
    <dbReference type="NCBI Taxonomy" id="6198"/>
    <lineage>
        <taxon>Eukaryota</taxon>
        <taxon>Metazoa</taxon>
        <taxon>Spiralia</taxon>
        <taxon>Lophotrochozoa</taxon>
        <taxon>Platyhelminthes</taxon>
        <taxon>Trematoda</taxon>
        <taxon>Digenea</taxon>
        <taxon>Opisthorchiida</taxon>
        <taxon>Opisthorchiata</taxon>
        <taxon>Opisthorchiidae</taxon>
        <taxon>Opisthorchis</taxon>
    </lineage>
</organism>
<name>A0A075AJE4_OPIVI</name>
<dbReference type="GeneID" id="20315113"/>
<dbReference type="RefSeq" id="XP_009163084.1">
    <property type="nucleotide sequence ID" value="XM_009164820.1"/>
</dbReference>
<dbReference type="AlphaFoldDB" id="A0A075AJE4"/>
<evidence type="ECO:0000313" key="2">
    <source>
        <dbReference type="Proteomes" id="UP000054324"/>
    </source>
</evidence>